<gene>
    <name evidence="3" type="ORF">FBZ88_12646</name>
</gene>
<dbReference type="PIRSF" id="PIRSF018266">
    <property type="entry name" value="FecR"/>
    <property type="match status" value="1"/>
</dbReference>
<organism evidence="3 4">
    <name type="scientific">Nitrospirillum amazonense</name>
    <dbReference type="NCBI Taxonomy" id="28077"/>
    <lineage>
        <taxon>Bacteria</taxon>
        <taxon>Pseudomonadati</taxon>
        <taxon>Pseudomonadota</taxon>
        <taxon>Alphaproteobacteria</taxon>
        <taxon>Rhodospirillales</taxon>
        <taxon>Azospirillaceae</taxon>
        <taxon>Nitrospirillum</taxon>
    </lineage>
</organism>
<accession>A0A560F681</accession>
<evidence type="ECO:0000259" key="1">
    <source>
        <dbReference type="Pfam" id="PF04773"/>
    </source>
</evidence>
<dbReference type="Pfam" id="PF04773">
    <property type="entry name" value="FecR"/>
    <property type="match status" value="1"/>
</dbReference>
<dbReference type="PANTHER" id="PTHR30273">
    <property type="entry name" value="PERIPLASMIC SIGNAL SENSOR AND SIGMA FACTOR ACTIVATOR FECR-RELATED"/>
    <property type="match status" value="1"/>
</dbReference>
<evidence type="ECO:0000313" key="4">
    <source>
        <dbReference type="Proteomes" id="UP000316545"/>
    </source>
</evidence>
<dbReference type="InterPro" id="IPR032623">
    <property type="entry name" value="FecR_N"/>
</dbReference>
<dbReference type="InterPro" id="IPR006860">
    <property type="entry name" value="FecR"/>
</dbReference>
<protein>
    <submittedName>
        <fullName evidence="3">FecR family protein</fullName>
    </submittedName>
</protein>
<dbReference type="GO" id="GO:0016989">
    <property type="term" value="F:sigma factor antagonist activity"/>
    <property type="evidence" value="ECO:0007669"/>
    <property type="project" value="TreeGrafter"/>
</dbReference>
<dbReference type="Proteomes" id="UP000316545">
    <property type="component" value="Unassembled WGS sequence"/>
</dbReference>
<proteinExistence type="predicted"/>
<feature type="domain" description="FecR protein" evidence="1">
    <location>
        <begin position="111"/>
        <end position="202"/>
    </location>
</feature>
<feature type="domain" description="FecR N-terminal" evidence="2">
    <location>
        <begin position="15"/>
        <end position="56"/>
    </location>
</feature>
<dbReference type="AlphaFoldDB" id="A0A560F681"/>
<dbReference type="EMBL" id="VITO01000026">
    <property type="protein sequence ID" value="TWB17119.1"/>
    <property type="molecule type" value="Genomic_DNA"/>
</dbReference>
<dbReference type="Pfam" id="PF16220">
    <property type="entry name" value="DUF4880"/>
    <property type="match status" value="1"/>
</dbReference>
<dbReference type="PANTHER" id="PTHR30273:SF2">
    <property type="entry name" value="PROTEIN FECR"/>
    <property type="match status" value="1"/>
</dbReference>
<evidence type="ECO:0000259" key="2">
    <source>
        <dbReference type="Pfam" id="PF16220"/>
    </source>
</evidence>
<keyword evidence="4" id="KW-1185">Reference proteome</keyword>
<name>A0A560F681_9PROT</name>
<dbReference type="InterPro" id="IPR012373">
    <property type="entry name" value="Ferrdict_sens_TM"/>
</dbReference>
<dbReference type="Gene3D" id="2.60.120.1440">
    <property type="match status" value="1"/>
</dbReference>
<sequence length="345" mass="36217">MSVSVRQTARAIDLAAAAWVARMDARALTADERGGLEAWLAADPRHLGALARARALLLSRGDLAPAPVGEAAVPSDRAPLHSRRRLLAAAASVAGLAALGAGMRQPAARQTYSSAVGEVRHIPLDDGSTLTLNTDSSATLAYTAGRRLLYLERGEAFFDVAPVSDRPFVVRSPLAQLATTGGACCARLNGDGVMTVAVLSGKLAVEGALSPLAETLDRVTGRDWTLHLGSRDAVLVSGGQEVSVRPGGAGHGSLVSFEAVAPGALDRALMWREGRLAFEGETLAQAAAQFARYSRRRIVLASDRLAQRHISGLFQATDLDGFARAVAVGFNAKYREEGDSIVLYD</sequence>
<reference evidence="3 4" key="1">
    <citation type="submission" date="2019-06" db="EMBL/GenBank/DDBJ databases">
        <title>Genomic Encyclopedia of Type Strains, Phase IV (KMG-V): Genome sequencing to study the core and pangenomes of soil and plant-associated prokaryotes.</title>
        <authorList>
            <person name="Whitman W."/>
        </authorList>
    </citation>
    <scope>NUCLEOTIDE SEQUENCE [LARGE SCALE GENOMIC DNA]</scope>
    <source>
        <strain evidence="3 4">BR 11865</strain>
    </source>
</reference>
<evidence type="ECO:0000313" key="3">
    <source>
        <dbReference type="EMBL" id="TWB17119.1"/>
    </source>
</evidence>
<comment type="caution">
    <text evidence="3">The sequence shown here is derived from an EMBL/GenBank/DDBJ whole genome shotgun (WGS) entry which is preliminary data.</text>
</comment>
<dbReference type="Gene3D" id="3.55.50.30">
    <property type="match status" value="1"/>
</dbReference>